<name>A0A2J7PPN6_9NEOP</name>
<keyword evidence="2" id="KW-1185">Reference proteome</keyword>
<dbReference type="Proteomes" id="UP000235965">
    <property type="component" value="Unassembled WGS sequence"/>
</dbReference>
<gene>
    <name evidence="1" type="ORF">B7P43_G16203</name>
</gene>
<evidence type="ECO:0000313" key="1">
    <source>
        <dbReference type="EMBL" id="PNF18292.1"/>
    </source>
</evidence>
<accession>A0A2J7PPN6</accession>
<comment type="caution">
    <text evidence="1">The sequence shown here is derived from an EMBL/GenBank/DDBJ whole genome shotgun (WGS) entry which is preliminary data.</text>
</comment>
<dbReference type="EMBL" id="NEVH01022655">
    <property type="protein sequence ID" value="PNF18292.1"/>
    <property type="molecule type" value="Genomic_DNA"/>
</dbReference>
<evidence type="ECO:0000313" key="2">
    <source>
        <dbReference type="Proteomes" id="UP000235965"/>
    </source>
</evidence>
<dbReference type="OrthoDB" id="7440550at2759"/>
<reference evidence="1 2" key="1">
    <citation type="submission" date="2017-12" db="EMBL/GenBank/DDBJ databases">
        <title>Hemimetabolous genomes reveal molecular basis of termite eusociality.</title>
        <authorList>
            <person name="Harrison M.C."/>
            <person name="Jongepier E."/>
            <person name="Robertson H.M."/>
            <person name="Arning N."/>
            <person name="Bitard-Feildel T."/>
            <person name="Chao H."/>
            <person name="Childers C.P."/>
            <person name="Dinh H."/>
            <person name="Doddapaneni H."/>
            <person name="Dugan S."/>
            <person name="Gowin J."/>
            <person name="Greiner C."/>
            <person name="Han Y."/>
            <person name="Hu H."/>
            <person name="Hughes D.S.T."/>
            <person name="Huylmans A.-K."/>
            <person name="Kemena C."/>
            <person name="Kremer L.P.M."/>
            <person name="Lee S.L."/>
            <person name="Lopez-Ezquerra A."/>
            <person name="Mallet L."/>
            <person name="Monroy-Kuhn J.M."/>
            <person name="Moser A."/>
            <person name="Murali S.C."/>
            <person name="Muzny D.M."/>
            <person name="Otani S."/>
            <person name="Piulachs M.-D."/>
            <person name="Poelchau M."/>
            <person name="Qu J."/>
            <person name="Schaub F."/>
            <person name="Wada-Katsumata A."/>
            <person name="Worley K.C."/>
            <person name="Xie Q."/>
            <person name="Ylla G."/>
            <person name="Poulsen M."/>
            <person name="Gibbs R.A."/>
            <person name="Schal C."/>
            <person name="Richards S."/>
            <person name="Belles X."/>
            <person name="Korb J."/>
            <person name="Bornberg-Bauer E."/>
        </authorList>
    </citation>
    <scope>NUCLEOTIDE SEQUENCE [LARGE SCALE GENOMIC DNA]</scope>
    <source>
        <tissue evidence="1">Whole body</tissue>
    </source>
</reference>
<proteinExistence type="predicted"/>
<sequence length="135" mass="15038">MKFLCFHVTQQVQKDMVAAVHAGDMEVFSVAYVSGSVARHVLRGVSCDACKTCVTSEVLLSAYAFIYFTECSDTVQSLTCHSETLVWRLLVCCNSNEIYDGRQFNSYCSISQLPLRAPLTWRGLGVPVVHFTTNK</sequence>
<dbReference type="InParanoid" id="A0A2J7PPN6"/>
<protein>
    <submittedName>
        <fullName evidence="1">Uncharacterized protein</fullName>
    </submittedName>
</protein>
<dbReference type="AlphaFoldDB" id="A0A2J7PPN6"/>
<organism evidence="1 2">
    <name type="scientific">Cryptotermes secundus</name>
    <dbReference type="NCBI Taxonomy" id="105785"/>
    <lineage>
        <taxon>Eukaryota</taxon>
        <taxon>Metazoa</taxon>
        <taxon>Ecdysozoa</taxon>
        <taxon>Arthropoda</taxon>
        <taxon>Hexapoda</taxon>
        <taxon>Insecta</taxon>
        <taxon>Pterygota</taxon>
        <taxon>Neoptera</taxon>
        <taxon>Polyneoptera</taxon>
        <taxon>Dictyoptera</taxon>
        <taxon>Blattodea</taxon>
        <taxon>Blattoidea</taxon>
        <taxon>Termitoidae</taxon>
        <taxon>Kalotermitidae</taxon>
        <taxon>Cryptotermitinae</taxon>
        <taxon>Cryptotermes</taxon>
    </lineage>
</organism>